<dbReference type="Proteomes" id="UP000289856">
    <property type="component" value="Chromosome"/>
</dbReference>
<dbReference type="EMBL" id="AP019400">
    <property type="protein sequence ID" value="BBI36488.1"/>
    <property type="molecule type" value="Genomic_DNA"/>
</dbReference>
<dbReference type="InterPro" id="IPR052550">
    <property type="entry name" value="Pyrimidine_5'-ntase_YjjG"/>
</dbReference>
<dbReference type="PANTHER" id="PTHR47478">
    <property type="match status" value="1"/>
</dbReference>
<dbReference type="Pfam" id="PF00702">
    <property type="entry name" value="Hydrolase"/>
    <property type="match status" value="1"/>
</dbReference>
<proteinExistence type="predicted"/>
<name>A0A3T1DET9_9BACL</name>
<dbReference type="InterPro" id="IPR006439">
    <property type="entry name" value="HAD-SF_hydro_IA"/>
</dbReference>
<dbReference type="Gene3D" id="3.40.50.1000">
    <property type="entry name" value="HAD superfamily/HAD-like"/>
    <property type="match status" value="1"/>
</dbReference>
<dbReference type="RefSeq" id="WP_130615995.1">
    <property type="nucleotide sequence ID" value="NZ_AP019400.1"/>
</dbReference>
<dbReference type="InterPro" id="IPR023214">
    <property type="entry name" value="HAD_sf"/>
</dbReference>
<evidence type="ECO:0000313" key="2">
    <source>
        <dbReference type="Proteomes" id="UP000289856"/>
    </source>
</evidence>
<dbReference type="SFLD" id="SFLDS00003">
    <property type="entry name" value="Haloacid_Dehalogenase"/>
    <property type="match status" value="1"/>
</dbReference>
<dbReference type="NCBIfam" id="TIGR01549">
    <property type="entry name" value="HAD-SF-IA-v1"/>
    <property type="match status" value="1"/>
</dbReference>
<dbReference type="SFLD" id="SFLDG01129">
    <property type="entry name" value="C1.5:_HAD__Beta-PGM__Phosphata"/>
    <property type="match status" value="1"/>
</dbReference>
<sequence>MNYKAIIFDLDNTLLNYSASELKSMQQTVQTHGLIHHESFTWDSFWIHYSKINMYYWNERNKSGHNIYQILELSFQDTLKELRLDHSDSKLLANLYWDTFCNACDFEEHATDILSHLHGKYNLAIISNGIGQAQRCRLAVGKIEHYFDALVISDEVGYWKPDKEIFAEALKRLNIHHSEALFVGDSLNDDYFGALNAGIDFCYYNRMSNPIDTSIRPKFMIDSLNKISDFLASQ</sequence>
<dbReference type="Gene3D" id="1.10.150.240">
    <property type="entry name" value="Putative phosphatase, domain 2"/>
    <property type="match status" value="1"/>
</dbReference>
<reference evidence="1 2" key="1">
    <citation type="submission" date="2019-01" db="EMBL/GenBank/DDBJ databases">
        <title>Complete genome sequence of Cohnella hallensis HS21 isolated from Korean fir (Abies koreana) rhizospheric soil.</title>
        <authorList>
            <person name="Jiang L."/>
            <person name="Kang S.W."/>
            <person name="Kim S."/>
            <person name="Jung J."/>
            <person name="Kim C.Y."/>
            <person name="Kim D.H."/>
            <person name="Kim S.W."/>
            <person name="Lee J."/>
        </authorList>
    </citation>
    <scope>NUCLEOTIDE SEQUENCE [LARGE SCALE GENOMIC DNA]</scope>
    <source>
        <strain evidence="1 2">HS21</strain>
    </source>
</reference>
<accession>A0A3T1DET9</accession>
<dbReference type="KEGG" id="cohn:KCTCHS21_58870"/>
<dbReference type="InterPro" id="IPR023198">
    <property type="entry name" value="PGP-like_dom2"/>
</dbReference>
<keyword evidence="2" id="KW-1185">Reference proteome</keyword>
<gene>
    <name evidence="1" type="ORF">KCTCHS21_58870</name>
</gene>
<dbReference type="InterPro" id="IPR036412">
    <property type="entry name" value="HAD-like_sf"/>
</dbReference>
<evidence type="ECO:0000313" key="1">
    <source>
        <dbReference type="EMBL" id="BBI36488.1"/>
    </source>
</evidence>
<dbReference type="PANTHER" id="PTHR47478:SF1">
    <property type="entry name" value="PYRIMIDINE 5'-NUCLEOTIDASE YJJG"/>
    <property type="match status" value="1"/>
</dbReference>
<dbReference type="OrthoDB" id="9802350at2"/>
<dbReference type="AlphaFoldDB" id="A0A3T1DET9"/>
<dbReference type="SUPFAM" id="SSF56784">
    <property type="entry name" value="HAD-like"/>
    <property type="match status" value="1"/>
</dbReference>
<organism evidence="1 2">
    <name type="scientific">Cohnella abietis</name>
    <dbReference type="NCBI Taxonomy" id="2507935"/>
    <lineage>
        <taxon>Bacteria</taxon>
        <taxon>Bacillati</taxon>
        <taxon>Bacillota</taxon>
        <taxon>Bacilli</taxon>
        <taxon>Bacillales</taxon>
        <taxon>Paenibacillaceae</taxon>
        <taxon>Cohnella</taxon>
    </lineage>
</organism>
<protein>
    <submittedName>
        <fullName evidence="1">Noncanonical pyrimidine nucleotidase, YjjG family protein</fullName>
    </submittedName>
</protein>